<name>A0A4Q1AY03_9BACT</name>
<sequence length="126" mass="14443">MKIEFKKVPQTPKTFSAEYDSVKIEGTFCKISQSLVKIDSILRGEASIQCSRCGEDDTITLEDEFNFLISDGIFKNESSESEDLIIEVDNHIIDFDKIIQSEISSIRSDYHICKNCINVDFVEKEY</sequence>
<evidence type="ECO:0000313" key="1">
    <source>
        <dbReference type="EMBL" id="RXK12490.1"/>
    </source>
</evidence>
<comment type="caution">
    <text evidence="1">The sequence shown here is derived from an EMBL/GenBank/DDBJ whole genome shotgun (WGS) entry which is preliminary data.</text>
</comment>
<proteinExistence type="predicted"/>
<gene>
    <name evidence="1" type="ORF">CP965_07850</name>
</gene>
<organism evidence="1 2">
    <name type="scientific">Halarcobacter mediterraneus</name>
    <dbReference type="NCBI Taxonomy" id="2023153"/>
    <lineage>
        <taxon>Bacteria</taxon>
        <taxon>Pseudomonadati</taxon>
        <taxon>Campylobacterota</taxon>
        <taxon>Epsilonproteobacteria</taxon>
        <taxon>Campylobacterales</taxon>
        <taxon>Arcobacteraceae</taxon>
        <taxon>Halarcobacter</taxon>
    </lineage>
</organism>
<dbReference type="OrthoDB" id="5361472at2"/>
<reference evidence="1 2" key="1">
    <citation type="submission" date="2017-09" db="EMBL/GenBank/DDBJ databases">
        <title>Genomics of the genus Arcobacter.</title>
        <authorList>
            <person name="Perez-Cataluna A."/>
            <person name="Figueras M.J."/>
            <person name="Salas-Masso N."/>
        </authorList>
    </citation>
    <scope>NUCLEOTIDE SEQUENCE [LARGE SCALE GENOMIC DNA]</scope>
    <source>
        <strain evidence="1 2">F156-34</strain>
    </source>
</reference>
<keyword evidence="2" id="KW-1185">Reference proteome</keyword>
<dbReference type="RefSeq" id="WP_129061549.1">
    <property type="nucleotide sequence ID" value="NZ_NXIE01000003.1"/>
</dbReference>
<dbReference type="EMBL" id="NXIE01000003">
    <property type="protein sequence ID" value="RXK12490.1"/>
    <property type="molecule type" value="Genomic_DNA"/>
</dbReference>
<accession>A0A4Q1AY03</accession>
<dbReference type="Proteomes" id="UP000289718">
    <property type="component" value="Unassembled WGS sequence"/>
</dbReference>
<dbReference type="AlphaFoldDB" id="A0A4Q1AY03"/>
<evidence type="ECO:0000313" key="2">
    <source>
        <dbReference type="Proteomes" id="UP000289718"/>
    </source>
</evidence>
<protein>
    <submittedName>
        <fullName evidence="1">Uncharacterized protein</fullName>
    </submittedName>
</protein>